<dbReference type="InterPro" id="IPR015422">
    <property type="entry name" value="PyrdxlP-dep_Trfase_small"/>
</dbReference>
<accession>A0A7S4GMM5</accession>
<dbReference type="GO" id="GO:0005739">
    <property type="term" value="C:mitochondrion"/>
    <property type="evidence" value="ECO:0007669"/>
    <property type="project" value="TreeGrafter"/>
</dbReference>
<comment type="pathway">
    <text evidence="2">Porphyrin-containing compound metabolism; protoporphyrin-IX biosynthesis; 5-aminolevulinate from glycine: step 1/1.</text>
</comment>
<proteinExistence type="inferred from homology"/>
<evidence type="ECO:0000259" key="14">
    <source>
        <dbReference type="Pfam" id="PF00155"/>
    </source>
</evidence>
<dbReference type="InterPro" id="IPR004839">
    <property type="entry name" value="Aminotransferase_I/II_large"/>
</dbReference>
<comment type="cofactor">
    <cofactor evidence="1 13">
        <name>pyridoxal 5'-phosphate</name>
        <dbReference type="ChEBI" id="CHEBI:597326"/>
    </cofactor>
</comment>
<evidence type="ECO:0000256" key="8">
    <source>
        <dbReference type="ARBA" id="ARBA00023315"/>
    </source>
</evidence>
<comment type="catalytic activity">
    <reaction evidence="12">
        <text>succinyl-CoA + glycine + H(+) = 5-aminolevulinate + CO2 + CoA</text>
        <dbReference type="Rhea" id="RHEA:12921"/>
        <dbReference type="ChEBI" id="CHEBI:15378"/>
        <dbReference type="ChEBI" id="CHEBI:16526"/>
        <dbReference type="ChEBI" id="CHEBI:57287"/>
        <dbReference type="ChEBI" id="CHEBI:57292"/>
        <dbReference type="ChEBI" id="CHEBI:57305"/>
        <dbReference type="ChEBI" id="CHEBI:356416"/>
        <dbReference type="EC" id="2.3.1.37"/>
    </reaction>
</comment>
<dbReference type="InterPro" id="IPR050087">
    <property type="entry name" value="AON_synthase_class-II"/>
</dbReference>
<evidence type="ECO:0000256" key="11">
    <source>
        <dbReference type="ARBA" id="ARBA00032773"/>
    </source>
</evidence>
<dbReference type="GO" id="GO:0030170">
    <property type="term" value="F:pyridoxal phosphate binding"/>
    <property type="evidence" value="ECO:0007669"/>
    <property type="project" value="InterPro"/>
</dbReference>
<protein>
    <recommendedName>
        <fullName evidence="4">5-aminolevulinate synthase</fullName>
        <ecNumber evidence="4">2.3.1.37</ecNumber>
    </recommendedName>
    <alternativeName>
        <fullName evidence="9">5-aminolevulinic acid synthase</fullName>
    </alternativeName>
    <alternativeName>
        <fullName evidence="10">Delta-ALA synthase</fullName>
    </alternativeName>
    <alternativeName>
        <fullName evidence="11">Delta-aminolevulinate synthase</fullName>
    </alternativeName>
</protein>
<sequence>MANKGASFVAGAARSLGNKLKLPETITMSEVQKLCPFVHNTAAQEVVNSRNVGCLSRMCPVMSHNQETVVVEDTKAPEETRKCPFAEVREEPEVKTGVCPVTGASATSGPPLSTPKAGQTEPLVADHQPTIRTQNFSALYENNFQQAIDALHQEGRYRTFANLRRHRGNFPNATFKAGGEQATDFEVKMFCSNDYLGMGQNQVVLDACHEALNEAGTGAGGTRNIGGTTRYHVELEAELADLHQKEAALVCSSCFVANEAALSLFGKLLDNPVIISDAANHASMIEGIRHAKCEKRIFKHDDMEDLERILQEVGPDRPKVVAFESVYSMSGTIGNLKQICALSKKYNAYTFCDEVHAVGMYGQRGAGVLEREGLLGECDVISGTLGKAFGVFGGYIAGSKQFVDCVRSFAPGFIFTTAVPPVVAAGALAAVRHLKGSPVERQVQQLRAKQLKALLTAHGLPVMENPSHIVPVTVGDPVKCKALTDALLFKHQIYLQPINYPTVPRGTERIRITPGPLHSEQDLVRLGKAIAEEWQLLELPQVDTAVATAAMVQVADLYEAQVWAAEAQ</sequence>
<dbReference type="GO" id="GO:0006782">
    <property type="term" value="P:protoporphyrinogen IX biosynthetic process"/>
    <property type="evidence" value="ECO:0007669"/>
    <property type="project" value="UniProtKB-UniPathway"/>
</dbReference>
<evidence type="ECO:0000256" key="10">
    <source>
        <dbReference type="ARBA" id="ARBA00031945"/>
    </source>
</evidence>
<evidence type="ECO:0000313" key="15">
    <source>
        <dbReference type="EMBL" id="CAE0841549.1"/>
    </source>
</evidence>
<reference evidence="15" key="1">
    <citation type="submission" date="2021-01" db="EMBL/GenBank/DDBJ databases">
        <authorList>
            <person name="Corre E."/>
            <person name="Pelletier E."/>
            <person name="Niang G."/>
            <person name="Scheremetjew M."/>
            <person name="Finn R."/>
            <person name="Kale V."/>
            <person name="Holt S."/>
            <person name="Cochrane G."/>
            <person name="Meng A."/>
            <person name="Brown T."/>
            <person name="Cohen L."/>
        </authorList>
    </citation>
    <scope>NUCLEOTIDE SEQUENCE</scope>
    <source>
        <strain evidence="15">LB1974</strain>
    </source>
</reference>
<dbReference type="PROSITE" id="PS00599">
    <property type="entry name" value="AA_TRANSFER_CLASS_2"/>
    <property type="match status" value="1"/>
</dbReference>
<evidence type="ECO:0000256" key="1">
    <source>
        <dbReference type="ARBA" id="ARBA00001933"/>
    </source>
</evidence>
<dbReference type="InterPro" id="IPR001917">
    <property type="entry name" value="Aminotrans_II_pyridoxalP_BS"/>
</dbReference>
<evidence type="ECO:0000256" key="13">
    <source>
        <dbReference type="RuleBase" id="RU003693"/>
    </source>
</evidence>
<feature type="domain" description="Aminotransferase class I/classII large" evidence="14">
    <location>
        <begin position="190"/>
        <end position="529"/>
    </location>
</feature>
<dbReference type="InterPro" id="IPR015421">
    <property type="entry name" value="PyrdxlP-dep_Trfase_major"/>
</dbReference>
<dbReference type="EC" id="2.3.1.37" evidence="4"/>
<dbReference type="UniPathway" id="UPA00251">
    <property type="reaction ID" value="UER00375"/>
</dbReference>
<evidence type="ECO:0000256" key="9">
    <source>
        <dbReference type="ARBA" id="ARBA00031691"/>
    </source>
</evidence>
<comment type="similarity">
    <text evidence="3 13">Belongs to the class-II pyridoxal-phosphate-dependent aminotransferase family.</text>
</comment>
<dbReference type="SUPFAM" id="SSF53383">
    <property type="entry name" value="PLP-dependent transferases"/>
    <property type="match status" value="1"/>
</dbReference>
<name>A0A7S4GMM5_OXYMA</name>
<dbReference type="NCBIfam" id="TIGR01821">
    <property type="entry name" value="5aminolev_synth"/>
    <property type="match status" value="1"/>
</dbReference>
<dbReference type="CDD" id="cd06454">
    <property type="entry name" value="KBL_like"/>
    <property type="match status" value="1"/>
</dbReference>
<dbReference type="PANTHER" id="PTHR13693:SF102">
    <property type="entry name" value="2-AMINO-3-KETOBUTYRATE COENZYME A LIGASE, MITOCHONDRIAL"/>
    <property type="match status" value="1"/>
</dbReference>
<dbReference type="EMBL" id="HBJB01001382">
    <property type="protein sequence ID" value="CAE0841549.1"/>
    <property type="molecule type" value="Transcribed_RNA"/>
</dbReference>
<dbReference type="AlphaFoldDB" id="A0A7S4GMM5"/>
<organism evidence="15">
    <name type="scientific">Oxyrrhis marina</name>
    <name type="common">Dinoflagellate</name>
    <dbReference type="NCBI Taxonomy" id="2969"/>
    <lineage>
        <taxon>Eukaryota</taxon>
        <taxon>Sar</taxon>
        <taxon>Alveolata</taxon>
        <taxon>Dinophyceae</taxon>
        <taxon>Oxyrrhinales</taxon>
        <taxon>Oxyrrhinaceae</taxon>
        <taxon>Oxyrrhis</taxon>
    </lineage>
</organism>
<keyword evidence="7" id="KW-0350">Heme biosynthesis</keyword>
<dbReference type="InterPro" id="IPR015424">
    <property type="entry name" value="PyrdxlP-dep_Trfase"/>
</dbReference>
<dbReference type="InterPro" id="IPR010961">
    <property type="entry name" value="4pyrrol_synth_NH2levulA_synth"/>
</dbReference>
<evidence type="ECO:0000256" key="2">
    <source>
        <dbReference type="ARBA" id="ARBA00005029"/>
    </source>
</evidence>
<gene>
    <name evidence="15" type="ORF">OMAR00294_LOCUS1215</name>
</gene>
<keyword evidence="6 13" id="KW-0663">Pyridoxal phosphate</keyword>
<evidence type="ECO:0000256" key="4">
    <source>
        <dbReference type="ARBA" id="ARBA00013257"/>
    </source>
</evidence>
<evidence type="ECO:0000256" key="5">
    <source>
        <dbReference type="ARBA" id="ARBA00022679"/>
    </source>
</evidence>
<evidence type="ECO:0000256" key="3">
    <source>
        <dbReference type="ARBA" id="ARBA00008392"/>
    </source>
</evidence>
<dbReference type="GO" id="GO:0003870">
    <property type="term" value="F:5-aminolevulinate synthase activity"/>
    <property type="evidence" value="ECO:0007669"/>
    <property type="project" value="UniProtKB-EC"/>
</dbReference>
<dbReference type="FunFam" id="3.40.640.10:FF:000006">
    <property type="entry name" value="5-aminolevulinate synthase, mitochondrial"/>
    <property type="match status" value="1"/>
</dbReference>
<dbReference type="PANTHER" id="PTHR13693">
    <property type="entry name" value="CLASS II AMINOTRANSFERASE/8-AMINO-7-OXONONANOATE SYNTHASE"/>
    <property type="match status" value="1"/>
</dbReference>
<evidence type="ECO:0000256" key="12">
    <source>
        <dbReference type="ARBA" id="ARBA00047654"/>
    </source>
</evidence>
<keyword evidence="8" id="KW-0012">Acyltransferase</keyword>
<keyword evidence="5" id="KW-0808">Transferase</keyword>
<dbReference type="Pfam" id="PF00155">
    <property type="entry name" value="Aminotran_1_2"/>
    <property type="match status" value="1"/>
</dbReference>
<evidence type="ECO:0000256" key="6">
    <source>
        <dbReference type="ARBA" id="ARBA00022898"/>
    </source>
</evidence>
<dbReference type="Gene3D" id="3.90.1150.10">
    <property type="entry name" value="Aspartate Aminotransferase, domain 1"/>
    <property type="match status" value="1"/>
</dbReference>
<dbReference type="Gene3D" id="3.40.640.10">
    <property type="entry name" value="Type I PLP-dependent aspartate aminotransferase-like (Major domain)"/>
    <property type="match status" value="1"/>
</dbReference>
<evidence type="ECO:0000256" key="7">
    <source>
        <dbReference type="ARBA" id="ARBA00023133"/>
    </source>
</evidence>